<dbReference type="AlphaFoldDB" id="A0A167YFV2"/>
<proteinExistence type="predicted"/>
<dbReference type="PROSITE" id="PS50174">
    <property type="entry name" value="G_PATCH"/>
    <property type="match status" value="1"/>
</dbReference>
<evidence type="ECO:0000313" key="3">
    <source>
        <dbReference type="EMBL" id="KZZ91288.1"/>
    </source>
</evidence>
<name>A0A167YFV2_9EURO</name>
<accession>A0A167YFV2</accession>
<keyword evidence="4" id="KW-1185">Reference proteome</keyword>
<feature type="region of interest" description="Disordered" evidence="1">
    <location>
        <begin position="75"/>
        <end position="112"/>
    </location>
</feature>
<dbReference type="PANTHER" id="PTHR20923:SF1">
    <property type="entry name" value="G PATCH DOMAIN AND ANKYRIN REPEAT-CONTAINING PROTEIN 1"/>
    <property type="match status" value="1"/>
</dbReference>
<dbReference type="SMART" id="SM00443">
    <property type="entry name" value="G_patch"/>
    <property type="match status" value="1"/>
</dbReference>
<dbReference type="OrthoDB" id="20282at2759"/>
<comment type="caution">
    <text evidence="3">The sequence shown here is derived from an EMBL/GenBank/DDBJ whole genome shotgun (WGS) entry which is preliminary data.</text>
</comment>
<protein>
    <submittedName>
        <fullName evidence="3">G-patch domain containing protein</fullName>
    </submittedName>
</protein>
<evidence type="ECO:0000259" key="2">
    <source>
        <dbReference type="PROSITE" id="PS50174"/>
    </source>
</evidence>
<dbReference type="GO" id="GO:0003676">
    <property type="term" value="F:nucleic acid binding"/>
    <property type="evidence" value="ECO:0007669"/>
    <property type="project" value="InterPro"/>
</dbReference>
<feature type="region of interest" description="Disordered" evidence="1">
    <location>
        <begin position="246"/>
        <end position="269"/>
    </location>
</feature>
<dbReference type="Proteomes" id="UP000242877">
    <property type="component" value="Unassembled WGS sequence"/>
</dbReference>
<gene>
    <name evidence="3" type="ORF">AAP_03458</name>
</gene>
<dbReference type="PANTHER" id="PTHR20923">
    <property type="entry name" value="BAT4 PROTEIN-RELATED"/>
    <property type="match status" value="1"/>
</dbReference>
<reference evidence="3 4" key="1">
    <citation type="journal article" date="2016" name="Genome Biol. Evol.">
        <title>Divergent and convergent evolution of fungal pathogenicity.</title>
        <authorList>
            <person name="Shang Y."/>
            <person name="Xiao G."/>
            <person name="Zheng P."/>
            <person name="Cen K."/>
            <person name="Zhan S."/>
            <person name="Wang C."/>
        </authorList>
    </citation>
    <scope>NUCLEOTIDE SEQUENCE [LARGE SCALE GENOMIC DNA]</scope>
    <source>
        <strain evidence="3 4">ARSEF 7405</strain>
    </source>
</reference>
<feature type="domain" description="G-patch" evidence="2">
    <location>
        <begin position="188"/>
        <end position="236"/>
    </location>
</feature>
<evidence type="ECO:0000256" key="1">
    <source>
        <dbReference type="SAM" id="MobiDB-lite"/>
    </source>
</evidence>
<dbReference type="VEuPathDB" id="FungiDB:AAP_03458"/>
<sequence length="290" mass="31548">MSQEDPDDYFLPLEDQRVFGAGIRRKRVKFVPAKETSAGGSILDSSLRAASAPPQEQISAGDRYLSIVLGHGRNEGAAPGGTRATYEAQGPTEVTRQTSPISTRSSPGPISNIEESVISREGGVQPLTGPSKNYGEIHASNHAGAAVVCEVCNRSIPDMSVSSIRKHEATFVHQVSLPHSHPPSSIDRTRTGYKYLESHGWNPDSRLGLGSAGQGIREPLKTRVKKDTVGLGIDVEKLKKEGKAVQKKEKKLNAKEVRQMEESGKKKSKKLRRMFYASDDIEKYLGNSEG</sequence>
<feature type="compositionally biased region" description="Basic and acidic residues" evidence="1">
    <location>
        <begin position="246"/>
        <end position="265"/>
    </location>
</feature>
<evidence type="ECO:0000313" key="4">
    <source>
        <dbReference type="Proteomes" id="UP000242877"/>
    </source>
</evidence>
<organism evidence="3 4">
    <name type="scientific">Ascosphaera apis ARSEF 7405</name>
    <dbReference type="NCBI Taxonomy" id="392613"/>
    <lineage>
        <taxon>Eukaryota</taxon>
        <taxon>Fungi</taxon>
        <taxon>Dikarya</taxon>
        <taxon>Ascomycota</taxon>
        <taxon>Pezizomycotina</taxon>
        <taxon>Eurotiomycetes</taxon>
        <taxon>Eurotiomycetidae</taxon>
        <taxon>Onygenales</taxon>
        <taxon>Ascosphaeraceae</taxon>
        <taxon>Ascosphaera</taxon>
    </lineage>
</organism>
<dbReference type="EMBL" id="AZGZ01000014">
    <property type="protein sequence ID" value="KZZ91288.1"/>
    <property type="molecule type" value="Genomic_DNA"/>
</dbReference>
<feature type="compositionally biased region" description="Polar residues" evidence="1">
    <location>
        <begin position="92"/>
        <end position="109"/>
    </location>
</feature>
<dbReference type="Pfam" id="PF01585">
    <property type="entry name" value="G-patch"/>
    <property type="match status" value="1"/>
</dbReference>
<dbReference type="InterPro" id="IPR000467">
    <property type="entry name" value="G_patch_dom"/>
</dbReference>
<dbReference type="InterPro" id="IPR039146">
    <property type="entry name" value="GPANK1"/>
</dbReference>